<name>A0A9X6NEE1_HYPEX</name>
<gene>
    <name evidence="7" type="ORF">BV898_17053</name>
</gene>
<dbReference type="EMBL" id="MTYJ01000276">
    <property type="protein sequence ID" value="OWA52605.1"/>
    <property type="molecule type" value="Genomic_DNA"/>
</dbReference>
<evidence type="ECO:0000256" key="4">
    <source>
        <dbReference type="ARBA" id="ARBA00023136"/>
    </source>
</evidence>
<dbReference type="PROSITE" id="PS50262">
    <property type="entry name" value="G_PROTEIN_RECEP_F1_2"/>
    <property type="match status" value="1"/>
</dbReference>
<dbReference type="AlphaFoldDB" id="A0A9X6NEE1"/>
<sequence>MFNISSFNWTSRTDNDTRLPETALNLKRSALTAWFAPFFAFSLLGILTNGILFTVIIRSRTLRSGAGVLILHVIANCFITSAIHNPIHGILVYGDNFWFARPRDICKYVHFLMGFTQFANNWAEASLAVNRLVAVVFPFAYKAWSTRKVTGIMIIICWFISTACLIPYLFEVGGKFYSTAQGQCTIEISDKLGGILTIIAVYLPYGIVGLISVLVVSVMYVRALRGRSQDRTPLPGTRQAVIYRKRLIVTKMLLVSFLFDVMCTVPNPIILASFPTLYASSPLLRLWLRSCLALQFPVTPVRAITICVDNTC</sequence>
<protein>
    <recommendedName>
        <fullName evidence="6">G-protein coupled receptors family 1 profile domain-containing protein</fullName>
    </recommendedName>
</protein>
<proteinExistence type="predicted"/>
<feature type="transmembrane region" description="Helical" evidence="5">
    <location>
        <begin position="69"/>
        <end position="93"/>
    </location>
</feature>
<keyword evidence="4 5" id="KW-0472">Membrane</keyword>
<evidence type="ECO:0000256" key="5">
    <source>
        <dbReference type="SAM" id="Phobius"/>
    </source>
</evidence>
<feature type="transmembrane region" description="Helical" evidence="5">
    <location>
        <begin position="34"/>
        <end position="57"/>
    </location>
</feature>
<evidence type="ECO:0000256" key="1">
    <source>
        <dbReference type="ARBA" id="ARBA00004370"/>
    </source>
</evidence>
<evidence type="ECO:0000256" key="3">
    <source>
        <dbReference type="ARBA" id="ARBA00022989"/>
    </source>
</evidence>
<dbReference type="PANTHER" id="PTHR45698:SF1">
    <property type="entry name" value="TRACE AMINE-ASSOCIATED RECEPTOR 13C-LIKE"/>
    <property type="match status" value="1"/>
</dbReference>
<dbReference type="Pfam" id="PF00001">
    <property type="entry name" value="7tm_1"/>
    <property type="match status" value="1"/>
</dbReference>
<comment type="caution">
    <text evidence="7">The sequence shown here is derived from an EMBL/GenBank/DDBJ whole genome shotgun (WGS) entry which is preliminary data.</text>
</comment>
<comment type="subcellular location">
    <subcellularLocation>
        <location evidence="1">Membrane</location>
    </subcellularLocation>
</comment>
<reference evidence="8" key="1">
    <citation type="submission" date="2017-01" db="EMBL/GenBank/DDBJ databases">
        <title>Comparative genomics of anhydrobiosis in the tardigrade Hypsibius dujardini.</title>
        <authorList>
            <person name="Yoshida Y."/>
            <person name="Koutsovoulos G."/>
            <person name="Laetsch D."/>
            <person name="Stevens L."/>
            <person name="Kumar S."/>
            <person name="Horikawa D."/>
            <person name="Ishino K."/>
            <person name="Komine S."/>
            <person name="Tomita M."/>
            <person name="Blaxter M."/>
            <person name="Arakawa K."/>
        </authorList>
    </citation>
    <scope>NUCLEOTIDE SEQUENCE [LARGE SCALE GENOMIC DNA]</scope>
    <source>
        <strain evidence="8">Z151</strain>
    </source>
</reference>
<feature type="transmembrane region" description="Helical" evidence="5">
    <location>
        <begin position="253"/>
        <end position="278"/>
    </location>
</feature>
<dbReference type="GO" id="GO:0004930">
    <property type="term" value="F:G protein-coupled receptor activity"/>
    <property type="evidence" value="ECO:0007669"/>
    <property type="project" value="InterPro"/>
</dbReference>
<feature type="domain" description="G-protein coupled receptors family 1 profile" evidence="6">
    <location>
        <begin position="48"/>
        <end position="266"/>
    </location>
</feature>
<dbReference type="InterPro" id="IPR017452">
    <property type="entry name" value="GPCR_Rhodpsn_7TM"/>
</dbReference>
<feature type="transmembrane region" description="Helical" evidence="5">
    <location>
        <begin position="122"/>
        <end position="140"/>
    </location>
</feature>
<evidence type="ECO:0000259" key="6">
    <source>
        <dbReference type="PROSITE" id="PS50262"/>
    </source>
</evidence>
<accession>A0A9X6NEE1</accession>
<dbReference type="CDD" id="cd00637">
    <property type="entry name" value="7tm_classA_rhodopsin-like"/>
    <property type="match status" value="1"/>
</dbReference>
<feature type="transmembrane region" description="Helical" evidence="5">
    <location>
        <begin position="195"/>
        <end position="221"/>
    </location>
</feature>
<keyword evidence="3 5" id="KW-1133">Transmembrane helix</keyword>
<dbReference type="Proteomes" id="UP000192578">
    <property type="component" value="Unassembled WGS sequence"/>
</dbReference>
<dbReference type="SUPFAM" id="SSF81321">
    <property type="entry name" value="Family A G protein-coupled receptor-like"/>
    <property type="match status" value="1"/>
</dbReference>
<keyword evidence="8" id="KW-1185">Reference proteome</keyword>
<organism evidence="7 8">
    <name type="scientific">Hypsibius exemplaris</name>
    <name type="common">Freshwater tardigrade</name>
    <dbReference type="NCBI Taxonomy" id="2072580"/>
    <lineage>
        <taxon>Eukaryota</taxon>
        <taxon>Metazoa</taxon>
        <taxon>Ecdysozoa</taxon>
        <taxon>Tardigrada</taxon>
        <taxon>Eutardigrada</taxon>
        <taxon>Parachela</taxon>
        <taxon>Hypsibioidea</taxon>
        <taxon>Hypsibiidae</taxon>
        <taxon>Hypsibius</taxon>
    </lineage>
</organism>
<dbReference type="PANTHER" id="PTHR45698">
    <property type="entry name" value="TRACE AMINE-ASSOCIATED RECEPTOR 19N-RELATED"/>
    <property type="match status" value="1"/>
</dbReference>
<keyword evidence="2 5" id="KW-0812">Transmembrane</keyword>
<evidence type="ECO:0000313" key="8">
    <source>
        <dbReference type="Proteomes" id="UP000192578"/>
    </source>
</evidence>
<feature type="transmembrane region" description="Helical" evidence="5">
    <location>
        <begin position="152"/>
        <end position="170"/>
    </location>
</feature>
<dbReference type="Gene3D" id="1.20.1070.10">
    <property type="entry name" value="Rhodopsin 7-helix transmembrane proteins"/>
    <property type="match status" value="1"/>
</dbReference>
<evidence type="ECO:0000256" key="2">
    <source>
        <dbReference type="ARBA" id="ARBA00022692"/>
    </source>
</evidence>
<dbReference type="GO" id="GO:0016020">
    <property type="term" value="C:membrane"/>
    <property type="evidence" value="ECO:0007669"/>
    <property type="project" value="UniProtKB-SubCell"/>
</dbReference>
<dbReference type="OrthoDB" id="10640610at2759"/>
<dbReference type="InterPro" id="IPR000276">
    <property type="entry name" value="GPCR_Rhodpsn"/>
</dbReference>
<evidence type="ECO:0000313" key="7">
    <source>
        <dbReference type="EMBL" id="OWA52605.1"/>
    </source>
</evidence>